<dbReference type="Proteomes" id="UP000184041">
    <property type="component" value="Unassembled WGS sequence"/>
</dbReference>
<gene>
    <name evidence="1" type="ORF">SAMN05443144_11036</name>
</gene>
<reference evidence="1 2" key="1">
    <citation type="submission" date="2016-11" db="EMBL/GenBank/DDBJ databases">
        <authorList>
            <person name="Jaros S."/>
            <person name="Januszkiewicz K."/>
            <person name="Wedrychowicz H."/>
        </authorList>
    </citation>
    <scope>NUCLEOTIDE SEQUENCE [LARGE SCALE GENOMIC DNA]</scope>
    <source>
        <strain evidence="1 2">DSM 21986</strain>
    </source>
</reference>
<protein>
    <recommendedName>
        <fullName evidence="3">GxxExxY protein</fullName>
    </recommendedName>
</protein>
<organism evidence="1 2">
    <name type="scientific">Fodinibius roseus</name>
    <dbReference type="NCBI Taxonomy" id="1194090"/>
    <lineage>
        <taxon>Bacteria</taxon>
        <taxon>Pseudomonadati</taxon>
        <taxon>Balneolota</taxon>
        <taxon>Balneolia</taxon>
        <taxon>Balneolales</taxon>
        <taxon>Balneolaceae</taxon>
        <taxon>Fodinibius</taxon>
    </lineage>
</organism>
<evidence type="ECO:0008006" key="3">
    <source>
        <dbReference type="Google" id="ProtNLM"/>
    </source>
</evidence>
<proteinExistence type="predicted"/>
<dbReference type="AlphaFoldDB" id="A0A1M5CN99"/>
<keyword evidence="2" id="KW-1185">Reference proteome</keyword>
<sequence length="40" mass="4573">MDTCKHKTQLINYPKVSGIEVGLIMNVGNEPEFRRVIVDK</sequence>
<dbReference type="EMBL" id="FQUS01000010">
    <property type="protein sequence ID" value="SHF56235.1"/>
    <property type="molecule type" value="Genomic_DNA"/>
</dbReference>
<evidence type="ECO:0000313" key="2">
    <source>
        <dbReference type="Proteomes" id="UP000184041"/>
    </source>
</evidence>
<evidence type="ECO:0000313" key="1">
    <source>
        <dbReference type="EMBL" id="SHF56235.1"/>
    </source>
</evidence>
<name>A0A1M5CN99_9BACT</name>
<accession>A0A1M5CN99</accession>